<protein>
    <submittedName>
        <fullName evidence="2">Uncharacterized protein</fullName>
    </submittedName>
</protein>
<organism evidence="2 3">
    <name type="scientific">Pseudorhizobium banfieldiae</name>
    <dbReference type="NCBI Taxonomy" id="1125847"/>
    <lineage>
        <taxon>Bacteria</taxon>
        <taxon>Pseudomonadati</taxon>
        <taxon>Pseudomonadota</taxon>
        <taxon>Alphaproteobacteria</taxon>
        <taxon>Hyphomicrobiales</taxon>
        <taxon>Rhizobiaceae</taxon>
        <taxon>Rhizobium/Agrobacterium group</taxon>
        <taxon>Pseudorhizobium</taxon>
    </lineage>
</organism>
<keyword evidence="1" id="KW-0472">Membrane</keyword>
<reference evidence="2 3" key="1">
    <citation type="journal article" date="2013" name="Genome Biol. Evol.">
        <title>Life in an arsenic-containing gold mine: genome and physiology of the autotrophic arsenite-oxidizing bacterium rhizobium sp. NT-26.</title>
        <authorList>
            <person name="Andres J."/>
            <person name="Arsene-Ploetze F."/>
            <person name="Barbe V."/>
            <person name="Brochier-Armanet C."/>
            <person name="Cleiss-Arnold J."/>
            <person name="Coppee J.Y."/>
            <person name="Dillies M.A."/>
            <person name="Geist"/>
            <person name="L"/>
            <person name="Joublin A."/>
            <person name="Koechler S."/>
            <person name="Lassalle F."/>
            <person name="Marchal M."/>
            <person name="Medigue C."/>
            <person name="Muller D."/>
            <person name="Nesme X."/>
            <person name="Plewniak F."/>
            <person name="Proux C."/>
            <person name="Ramirez-Bahena M.H."/>
            <person name="Schenowitz C."/>
            <person name="Sismeiro O."/>
            <person name="Vallenet D."/>
            <person name="Santini J.M."/>
            <person name="Bertin P.N."/>
        </authorList>
    </citation>
    <scope>NUCLEOTIDE SEQUENCE [LARGE SCALE GENOMIC DNA]</scope>
    <source>
        <strain evidence="2 3">NT-26</strain>
    </source>
</reference>
<dbReference type="EMBL" id="FO082820">
    <property type="protein sequence ID" value="CCF19743.1"/>
    <property type="molecule type" value="Genomic_DNA"/>
</dbReference>
<sequence length="69" mass="7410">MVWRVSGRGPLRLSCEGARIVLAEAASVTSPVHANDQRQEEDEGSRNWAVLLVLLVPPATALTVLAAFL</sequence>
<keyword evidence="1" id="KW-0812">Transmembrane</keyword>
<name>L0NF85_9HYPH</name>
<keyword evidence="1" id="KW-1133">Transmembrane helix</keyword>
<accession>L0NF85</accession>
<dbReference type="KEGG" id="rht:NT26_2019"/>
<evidence type="ECO:0000313" key="3">
    <source>
        <dbReference type="Proteomes" id="UP000010792"/>
    </source>
</evidence>
<keyword evidence="3" id="KW-1185">Reference proteome</keyword>
<dbReference type="AlphaFoldDB" id="L0NF85"/>
<dbReference type="Proteomes" id="UP000010792">
    <property type="component" value="Chromosome"/>
</dbReference>
<evidence type="ECO:0000313" key="2">
    <source>
        <dbReference type="EMBL" id="CCF19743.1"/>
    </source>
</evidence>
<evidence type="ECO:0000256" key="1">
    <source>
        <dbReference type="SAM" id="Phobius"/>
    </source>
</evidence>
<feature type="transmembrane region" description="Helical" evidence="1">
    <location>
        <begin position="48"/>
        <end position="68"/>
    </location>
</feature>
<gene>
    <name evidence="2" type="ORF">NT26_2019</name>
</gene>
<dbReference type="STRING" id="1125847.NT26_2019"/>
<proteinExistence type="predicted"/>